<dbReference type="EMBL" id="VIFK01000595">
    <property type="protein sequence ID" value="TQE92708.1"/>
    <property type="molecule type" value="Genomic_DNA"/>
</dbReference>
<proteinExistence type="predicted"/>
<accession>A0A540V7L1</accession>
<gene>
    <name evidence="1" type="ORF">FKY71_19370</name>
</gene>
<reference evidence="1 2" key="1">
    <citation type="submission" date="2019-06" db="EMBL/GenBank/DDBJ databases">
        <title>Metagenome assembled Genome of Spiribacter salinus SL48-SHIP from the microbial mat of Salt Lake 48 (Novosibirsk region, Russia).</title>
        <authorList>
            <person name="Shipova A."/>
            <person name="Rozanov A.S."/>
            <person name="Bryanskaya A.V."/>
            <person name="Peltek S.E."/>
        </authorList>
    </citation>
    <scope>NUCLEOTIDE SEQUENCE [LARGE SCALE GENOMIC DNA]</scope>
    <source>
        <strain evidence="1">SL48-SHIP-2</strain>
    </source>
</reference>
<evidence type="ECO:0000313" key="1">
    <source>
        <dbReference type="EMBL" id="TQE92708.1"/>
    </source>
</evidence>
<dbReference type="Proteomes" id="UP000315400">
    <property type="component" value="Unassembled WGS sequence"/>
</dbReference>
<name>A0A540V7L1_9GAMM</name>
<dbReference type="AlphaFoldDB" id="A0A540V7L1"/>
<comment type="caution">
    <text evidence="1">The sequence shown here is derived from an EMBL/GenBank/DDBJ whole genome shotgun (WGS) entry which is preliminary data.</text>
</comment>
<sequence>MDAYAEQAREIVRNAGIDTTPSRVFGHEVVGTHSEWACVYGVLADQRLELDTECFALELLSSIENLRSALEDCTENSNAESWELVAIGAGGMKEIIELANYLQLSFDEHALWAGRKNIEAGRSAHIHRRADWKMQVQAYHEAMANGARNKIEAKLTAATKCGCSVRSIERALRRTASE</sequence>
<organism evidence="1 2">
    <name type="scientific">Spiribacter salinus</name>
    <dbReference type="NCBI Taxonomy" id="1335746"/>
    <lineage>
        <taxon>Bacteria</taxon>
        <taxon>Pseudomonadati</taxon>
        <taxon>Pseudomonadota</taxon>
        <taxon>Gammaproteobacteria</taxon>
        <taxon>Chromatiales</taxon>
        <taxon>Ectothiorhodospiraceae</taxon>
        <taxon>Spiribacter</taxon>
    </lineage>
</organism>
<evidence type="ECO:0000313" key="2">
    <source>
        <dbReference type="Proteomes" id="UP000315400"/>
    </source>
</evidence>
<protein>
    <submittedName>
        <fullName evidence="1">Uncharacterized protein</fullName>
    </submittedName>
</protein>